<proteinExistence type="predicted"/>
<reference evidence="1 2" key="1">
    <citation type="submission" date="2015-12" db="EMBL/GenBank/DDBJ databases">
        <title>In silico genomic study of Pseudomonas phage SM1.</title>
        <authorList>
            <person name="Zawawi N.A.M."/>
            <person name="Mat-Arip Y."/>
            <person name="Wan-Jauhari W.K."/>
            <person name="Fauzi A.A."/>
            <person name="Yee F.J."/>
        </authorList>
    </citation>
    <scope>NUCLEOTIDE SEQUENCE [LARGE SCALE GENOMIC DNA]</scope>
</reference>
<name>A0A0U2TIY5_9CAUD</name>
<evidence type="ECO:0000313" key="2">
    <source>
        <dbReference type="Proteomes" id="UP000224832"/>
    </source>
</evidence>
<sequence>MSFAGKTVNFTWQDASENERGVSGWVMSTMPHFDPVQGMGAAHDILEHFTPRAGNAGEAEAFGAIVWIRLDGGYWAAFADNPHTSRMSVEEHAKGLGQEFGDFLHYSDYEMAEPLDFERVEEPDDEDGTRSILRLICAHAARHCRNEHGMDPSKRHCIKLMYQWLCSGYAKVQEFYGNNAPNMAALFWELEKAIDDNIKYVEHYSGDRIEVRIDPDYTWALTTITGIDENGDIWEDGVLWGNGEPAYADAD</sequence>
<dbReference type="Proteomes" id="UP000224832">
    <property type="component" value="Segment"/>
</dbReference>
<evidence type="ECO:0000313" key="1">
    <source>
        <dbReference type="EMBL" id="ALT58074.1"/>
    </source>
</evidence>
<protein>
    <submittedName>
        <fullName evidence="1">Uncharacterized protein</fullName>
    </submittedName>
</protein>
<dbReference type="EMBL" id="KU245542">
    <property type="protein sequence ID" value="ALT58074.1"/>
    <property type="molecule type" value="Genomic_DNA"/>
</dbReference>
<accession>A0A0U2TIY5</accession>
<keyword evidence="2" id="KW-1185">Reference proteome</keyword>
<gene>
    <name evidence="1" type="ORF">SM1_082</name>
</gene>
<organism evidence="1 2">
    <name type="scientific">Pseudomonas phage SM1</name>
    <dbReference type="NCBI Taxonomy" id="1772332"/>
    <lineage>
        <taxon>Viruses</taxon>
        <taxon>Duplodnaviria</taxon>
        <taxon>Heunggongvirae</taxon>
        <taxon>Uroviricota</taxon>
        <taxon>Caudoviricetes</taxon>
        <taxon>Samunavirus</taxon>
        <taxon>Samunavirus SM1</taxon>
    </lineage>
</organism>